<dbReference type="InterPro" id="IPR003423">
    <property type="entry name" value="OMP_efflux"/>
</dbReference>
<keyword evidence="2" id="KW-0472">Membrane</keyword>
<evidence type="ECO:0000256" key="2">
    <source>
        <dbReference type="RuleBase" id="RU362097"/>
    </source>
</evidence>
<dbReference type="Gene3D" id="2.20.200.10">
    <property type="entry name" value="Outer membrane efflux proteins (OEP)"/>
    <property type="match status" value="1"/>
</dbReference>
<dbReference type="NCBIfam" id="TIGR01845">
    <property type="entry name" value="outer_NodT"/>
    <property type="match status" value="1"/>
</dbReference>
<keyword evidence="2" id="KW-0812">Transmembrane</keyword>
<gene>
    <name evidence="4" type="ORF">CLV48_102317</name>
</gene>
<organism evidence="4 5">
    <name type="scientific">Cecembia rubra</name>
    <dbReference type="NCBI Taxonomy" id="1485585"/>
    <lineage>
        <taxon>Bacteria</taxon>
        <taxon>Pseudomonadati</taxon>
        <taxon>Bacteroidota</taxon>
        <taxon>Cytophagia</taxon>
        <taxon>Cytophagales</taxon>
        <taxon>Cyclobacteriaceae</taxon>
        <taxon>Cecembia</taxon>
    </lineage>
</organism>
<keyword evidence="2" id="KW-1134">Transmembrane beta strand</keyword>
<accession>A0A2P8EAK8</accession>
<sequence>MNLNRRIFSVAGFLMTGLLLLGCQTAKIQEGMGLGQIPSAYFEESKKEDTTIAILQWEEFFQDQALKDLIALALANNQENLKTLERIKLAGADFKIARVGMLPEINGIAGASRRRFGEYTMDGVGNADSNLSPTVPEDKKIPDPYRDFILGAQFNWELDIWGKYRNRKKAAASRYLASQEMANLVKTMLISEVAASYYKLVGLDEELRVLEENIRLQELAVNLTKDLKTAGKENQLAVDQFEALMLNSKALLVEKQRELRSEELRMTGLLGIYQFDHQRVKLDQIFDKPDLIHVGLPSDLLIFRPDIRSAEQELLASKADIYVARAAYFPSFNLFGMAGFNAFDFSRLFLNPASSVYQFGAGLVAPVFNRNQISANFEAANSRQRIALYDYEQTVLKSYLEVLDLVNEFQTYDEQLQVKTYEVEVQKRSVENSNTMFMVGYANYLEVINAQSRALQSQIELIELKVKQLQSNAKLYRALGGGWN</sequence>
<name>A0A2P8EAK8_9BACT</name>
<dbReference type="PANTHER" id="PTHR30203">
    <property type="entry name" value="OUTER MEMBRANE CATION EFFLUX PROTEIN"/>
    <property type="match status" value="1"/>
</dbReference>
<evidence type="ECO:0000313" key="4">
    <source>
        <dbReference type="EMBL" id="PSL06501.1"/>
    </source>
</evidence>
<dbReference type="GO" id="GO:0005886">
    <property type="term" value="C:plasma membrane"/>
    <property type="evidence" value="ECO:0007669"/>
    <property type="project" value="UniProtKB-SubCell"/>
</dbReference>
<dbReference type="Proteomes" id="UP000240708">
    <property type="component" value="Unassembled WGS sequence"/>
</dbReference>
<dbReference type="Pfam" id="PF02321">
    <property type="entry name" value="OEP"/>
    <property type="match status" value="2"/>
</dbReference>
<protein>
    <submittedName>
        <fullName evidence="4">NodT family efflux transporter outer membrane factor (OMF) lipoprotein</fullName>
    </submittedName>
</protein>
<dbReference type="OrthoDB" id="9770517at2"/>
<comment type="similarity">
    <text evidence="1 2">Belongs to the outer membrane factor (OMF) (TC 1.B.17) family.</text>
</comment>
<keyword evidence="2 4" id="KW-0449">Lipoprotein</keyword>
<dbReference type="RefSeq" id="WP_106566425.1">
    <property type="nucleotide sequence ID" value="NZ_JAUVYL010000121.1"/>
</dbReference>
<comment type="subcellular location">
    <subcellularLocation>
        <location evidence="2">Cell membrane</location>
        <topology evidence="2">Lipid-anchor</topology>
    </subcellularLocation>
</comment>
<evidence type="ECO:0000256" key="1">
    <source>
        <dbReference type="ARBA" id="ARBA00007613"/>
    </source>
</evidence>
<comment type="caution">
    <text evidence="4">The sequence shown here is derived from an EMBL/GenBank/DDBJ whole genome shotgun (WGS) entry which is preliminary data.</text>
</comment>
<dbReference type="GO" id="GO:0015562">
    <property type="term" value="F:efflux transmembrane transporter activity"/>
    <property type="evidence" value="ECO:0007669"/>
    <property type="project" value="InterPro"/>
</dbReference>
<dbReference type="Gene3D" id="1.20.1600.10">
    <property type="entry name" value="Outer membrane efflux proteins (OEP)"/>
    <property type="match status" value="1"/>
</dbReference>
<dbReference type="AlphaFoldDB" id="A0A2P8EAK8"/>
<keyword evidence="2" id="KW-0564">Palmitate</keyword>
<reference evidence="4 5" key="1">
    <citation type="submission" date="2018-03" db="EMBL/GenBank/DDBJ databases">
        <title>Genomic Encyclopedia of Archaeal and Bacterial Type Strains, Phase II (KMG-II): from individual species to whole genera.</title>
        <authorList>
            <person name="Goeker M."/>
        </authorList>
    </citation>
    <scope>NUCLEOTIDE SEQUENCE [LARGE SCALE GENOMIC DNA]</scope>
    <source>
        <strain evidence="4 5">DSM 28057</strain>
    </source>
</reference>
<dbReference type="PROSITE" id="PS51257">
    <property type="entry name" value="PROKAR_LIPOPROTEIN"/>
    <property type="match status" value="1"/>
</dbReference>
<dbReference type="InterPro" id="IPR010131">
    <property type="entry name" value="MdtP/NodT-like"/>
</dbReference>
<dbReference type="SUPFAM" id="SSF56954">
    <property type="entry name" value="Outer membrane efflux proteins (OEP)"/>
    <property type="match status" value="1"/>
</dbReference>
<evidence type="ECO:0000256" key="3">
    <source>
        <dbReference type="SAM" id="Coils"/>
    </source>
</evidence>
<keyword evidence="3" id="KW-0175">Coiled coil</keyword>
<dbReference type="PANTHER" id="PTHR30203:SF30">
    <property type="entry name" value="OUTER MEMBRANE PROTEIN-RELATED"/>
    <property type="match status" value="1"/>
</dbReference>
<proteinExistence type="inferred from homology"/>
<dbReference type="EMBL" id="PYGF01000002">
    <property type="protein sequence ID" value="PSL06501.1"/>
    <property type="molecule type" value="Genomic_DNA"/>
</dbReference>
<feature type="coiled-coil region" evidence="3">
    <location>
        <begin position="452"/>
        <end position="479"/>
    </location>
</feature>
<evidence type="ECO:0000313" key="5">
    <source>
        <dbReference type="Proteomes" id="UP000240708"/>
    </source>
</evidence>
<keyword evidence="5" id="KW-1185">Reference proteome</keyword>